<evidence type="ECO:0000313" key="2">
    <source>
        <dbReference type="Proteomes" id="UP000239340"/>
    </source>
</evidence>
<gene>
    <name evidence="1" type="ORF">NXT3_PB00257</name>
</gene>
<geneLocation type="plasmid" evidence="2">
    <name>psfrenxt3b</name>
</geneLocation>
<dbReference type="Proteomes" id="UP000239340">
    <property type="component" value="Plasmid pSfreNXT3b"/>
</dbReference>
<keyword evidence="1" id="KW-0614">Plasmid</keyword>
<organism evidence="1 2">
    <name type="scientific">Rhizobium fredii</name>
    <name type="common">Sinorhizobium fredii</name>
    <dbReference type="NCBI Taxonomy" id="380"/>
    <lineage>
        <taxon>Bacteria</taxon>
        <taxon>Pseudomonadati</taxon>
        <taxon>Pseudomonadota</taxon>
        <taxon>Alphaproteobacteria</taxon>
        <taxon>Hyphomicrobiales</taxon>
        <taxon>Rhizobiaceae</taxon>
        <taxon>Sinorhizobium/Ensifer group</taxon>
        <taxon>Sinorhizobium</taxon>
    </lineage>
</organism>
<dbReference type="AlphaFoldDB" id="A0A2L0HBS8"/>
<sequence>MSSRKGISVIKLREMMMILDLHRQGLSVSAIAKADWYRSQDGAQVHRARSGGSDLWDRVSGSGVADSVGRRALRQEAGLISGPRLAG</sequence>
<protein>
    <submittedName>
        <fullName evidence="1">IS21 family insertion sequence transposase domain-containing protein</fullName>
    </submittedName>
</protein>
<dbReference type="EMBL" id="CP024309">
    <property type="protein sequence ID" value="AUX78915.1"/>
    <property type="molecule type" value="Genomic_DNA"/>
</dbReference>
<name>A0A2L0HBS8_RHIFR</name>
<accession>A0A2L0HBS8</accession>
<proteinExistence type="predicted"/>
<evidence type="ECO:0000313" key="1">
    <source>
        <dbReference type="EMBL" id="AUX78915.1"/>
    </source>
</evidence>
<reference evidence="1 2" key="1">
    <citation type="submission" date="2017-10" db="EMBL/GenBank/DDBJ databases">
        <title>Analysis of the genome sequences of Rhizobium populations associated to common bean (phaseolus vulgaris).</title>
        <authorList>
            <person name="Bustos P."/>
            <person name="Santamaria R.I."/>
            <person name="Miranda-Sanchez F."/>
            <person name="Perez-Carrascal O."/>
            <person name="Juarez S."/>
            <person name="Lozano L."/>
            <person name="Martinez-Flores I."/>
            <person name="Vinuesa P."/>
            <person name="Martinez-Romero E."/>
            <person name="Cevallos M.A."/>
            <person name="Romero D."/>
            <person name="Davila G."/>
            <person name="Gonzalez V."/>
        </authorList>
    </citation>
    <scope>NUCLEOTIDE SEQUENCE [LARGE SCALE GENOMIC DNA]</scope>
    <source>
        <strain evidence="1 2">NXT3</strain>
        <plasmid evidence="2">Plasmid psfrenxt3b</plasmid>
    </source>
</reference>